<comment type="caution">
    <text evidence="1">The sequence shown here is derived from an EMBL/GenBank/DDBJ whole genome shotgun (WGS) entry which is preliminary data.</text>
</comment>
<protein>
    <submittedName>
        <fullName evidence="1">Uncharacterized protein</fullName>
    </submittedName>
</protein>
<proteinExistence type="predicted"/>
<dbReference type="EMBL" id="VSSQ01009562">
    <property type="protein sequence ID" value="MPM41985.1"/>
    <property type="molecule type" value="Genomic_DNA"/>
</dbReference>
<dbReference type="AlphaFoldDB" id="A0A644ZM54"/>
<evidence type="ECO:0000313" key="1">
    <source>
        <dbReference type="EMBL" id="MPM41985.1"/>
    </source>
</evidence>
<reference evidence="1" key="1">
    <citation type="submission" date="2019-08" db="EMBL/GenBank/DDBJ databases">
        <authorList>
            <person name="Kucharzyk K."/>
            <person name="Murdoch R.W."/>
            <person name="Higgins S."/>
            <person name="Loffler F."/>
        </authorList>
    </citation>
    <scope>NUCLEOTIDE SEQUENCE</scope>
</reference>
<gene>
    <name evidence="1" type="ORF">SDC9_88647</name>
</gene>
<organism evidence="1">
    <name type="scientific">bioreactor metagenome</name>
    <dbReference type="NCBI Taxonomy" id="1076179"/>
    <lineage>
        <taxon>unclassified sequences</taxon>
        <taxon>metagenomes</taxon>
        <taxon>ecological metagenomes</taxon>
    </lineage>
</organism>
<sequence length="81" mass="9547">MNIYLWRHNRTYHSHSMIQEPCVNQEFYLDAIAIVAANDLEEALLKLAEQKQGWRVEDLRNLEPTVFSLEEAKIIFTDIRG</sequence>
<name>A0A644ZM54_9ZZZZ</name>
<accession>A0A644ZM54</accession>